<gene>
    <name evidence="9" type="ORF">AKJ08_2076</name>
</gene>
<dbReference type="InterPro" id="IPR038379">
    <property type="entry name" value="SecE_sf"/>
</dbReference>
<dbReference type="Gene3D" id="1.20.5.1030">
    <property type="entry name" value="Preprotein translocase secy subunit"/>
    <property type="match status" value="1"/>
</dbReference>
<evidence type="ECO:0000256" key="1">
    <source>
        <dbReference type="ARBA" id="ARBA00004370"/>
    </source>
</evidence>
<keyword evidence="6" id="KW-0811">Translocation</keyword>
<dbReference type="RefSeq" id="WP_050725967.1">
    <property type="nucleotide sequence ID" value="NZ_CP012332.1"/>
</dbReference>
<dbReference type="InterPro" id="IPR001901">
    <property type="entry name" value="Translocase_SecE/Sec61-g"/>
</dbReference>
<reference evidence="9 10" key="1">
    <citation type="submission" date="2015-08" db="EMBL/GenBank/DDBJ databases">
        <authorList>
            <person name="Babu N.S."/>
            <person name="Beckwith C.J."/>
            <person name="Beseler K.G."/>
            <person name="Brison A."/>
            <person name="Carone J.V."/>
            <person name="Caskin T.P."/>
            <person name="Diamond M."/>
            <person name="Durham M.E."/>
            <person name="Foxe J.M."/>
            <person name="Go M."/>
            <person name="Henderson B.A."/>
            <person name="Jones I.B."/>
            <person name="McGettigan J.A."/>
            <person name="Micheletti S.J."/>
            <person name="Nasrallah M.E."/>
            <person name="Ortiz D."/>
            <person name="Piller C.R."/>
            <person name="Privatt S.R."/>
            <person name="Schneider S.L."/>
            <person name="Sharp S."/>
            <person name="Smith T.C."/>
            <person name="Stanton J.D."/>
            <person name="Ullery H.E."/>
            <person name="Wilson R.J."/>
            <person name="Serrano M.G."/>
            <person name="Buck G."/>
            <person name="Lee V."/>
            <person name="Wang Y."/>
            <person name="Carvalho R."/>
            <person name="Voegtly L."/>
            <person name="Shi R."/>
            <person name="Duckworth R."/>
            <person name="Johnson A."/>
            <person name="Loviza R."/>
            <person name="Walstead R."/>
            <person name="Shah Z."/>
            <person name="Kiflezghi M."/>
            <person name="Wade K."/>
            <person name="Ball S.L."/>
            <person name="Bradley K.W."/>
            <person name="Asai D.J."/>
            <person name="Bowman C.A."/>
            <person name="Russell D.A."/>
            <person name="Pope W.H."/>
            <person name="Jacobs-Sera D."/>
            <person name="Hendrix R.W."/>
            <person name="Hatfull G.F."/>
        </authorList>
    </citation>
    <scope>NUCLEOTIDE SEQUENCE [LARGE SCALE GENOMIC DNA]</scope>
    <source>
        <strain evidence="9 10">DSM 27710</strain>
    </source>
</reference>
<evidence type="ECO:0000313" key="10">
    <source>
        <dbReference type="Proteomes" id="UP000055590"/>
    </source>
</evidence>
<evidence type="ECO:0000256" key="5">
    <source>
        <dbReference type="ARBA" id="ARBA00022989"/>
    </source>
</evidence>
<proteinExistence type="predicted"/>
<keyword evidence="5 8" id="KW-1133">Transmembrane helix</keyword>
<dbReference type="Pfam" id="PF00584">
    <property type="entry name" value="SecE"/>
    <property type="match status" value="1"/>
</dbReference>
<keyword evidence="7 8" id="KW-0472">Membrane</keyword>
<dbReference type="EMBL" id="CP012332">
    <property type="protein sequence ID" value="AKU91689.1"/>
    <property type="molecule type" value="Genomic_DNA"/>
</dbReference>
<dbReference type="GO" id="GO:0016020">
    <property type="term" value="C:membrane"/>
    <property type="evidence" value="ECO:0007669"/>
    <property type="project" value="UniProtKB-SubCell"/>
</dbReference>
<feature type="transmembrane region" description="Helical" evidence="8">
    <location>
        <begin position="42"/>
        <end position="64"/>
    </location>
</feature>
<evidence type="ECO:0000256" key="4">
    <source>
        <dbReference type="ARBA" id="ARBA00022927"/>
    </source>
</evidence>
<dbReference type="GO" id="GO:0006886">
    <property type="term" value="P:intracellular protein transport"/>
    <property type="evidence" value="ECO:0007669"/>
    <property type="project" value="InterPro"/>
</dbReference>
<organism evidence="9 10">
    <name type="scientific">Vulgatibacter incomptus</name>
    <dbReference type="NCBI Taxonomy" id="1391653"/>
    <lineage>
        <taxon>Bacteria</taxon>
        <taxon>Pseudomonadati</taxon>
        <taxon>Myxococcota</taxon>
        <taxon>Myxococcia</taxon>
        <taxon>Myxococcales</taxon>
        <taxon>Cystobacterineae</taxon>
        <taxon>Vulgatibacteraceae</taxon>
        <taxon>Vulgatibacter</taxon>
    </lineage>
</organism>
<evidence type="ECO:0000256" key="8">
    <source>
        <dbReference type="SAM" id="Phobius"/>
    </source>
</evidence>
<dbReference type="KEGG" id="vin:AKJ08_2076"/>
<evidence type="ECO:0000256" key="3">
    <source>
        <dbReference type="ARBA" id="ARBA00022692"/>
    </source>
</evidence>
<evidence type="ECO:0000313" key="9">
    <source>
        <dbReference type="EMBL" id="AKU91689.1"/>
    </source>
</evidence>
<dbReference type="GO" id="GO:0008320">
    <property type="term" value="F:protein transmembrane transporter activity"/>
    <property type="evidence" value="ECO:0007669"/>
    <property type="project" value="InterPro"/>
</dbReference>
<feature type="transmembrane region" description="Helical" evidence="8">
    <location>
        <begin position="90"/>
        <end position="111"/>
    </location>
</feature>
<dbReference type="OrthoDB" id="5382262at2"/>
<dbReference type="Proteomes" id="UP000055590">
    <property type="component" value="Chromosome"/>
</dbReference>
<dbReference type="NCBIfam" id="TIGR00964">
    <property type="entry name" value="secE_bact"/>
    <property type="match status" value="1"/>
</dbReference>
<keyword evidence="4" id="KW-0653">Protein transport</keyword>
<dbReference type="AlphaFoldDB" id="A0A0K1PEZ9"/>
<comment type="subcellular location">
    <subcellularLocation>
        <location evidence="1">Membrane</location>
    </subcellularLocation>
</comment>
<evidence type="ECO:0000256" key="7">
    <source>
        <dbReference type="ARBA" id="ARBA00023136"/>
    </source>
</evidence>
<dbReference type="STRING" id="1391653.AKJ08_2076"/>
<keyword evidence="3 8" id="KW-0812">Transmembrane</keyword>
<dbReference type="InterPro" id="IPR005807">
    <property type="entry name" value="SecE_bac"/>
</dbReference>
<accession>A0A0K1PEZ9</accession>
<sequence>MSNQRLLAIGFIVIGTSASYVFHRIGDAALSALGVGNAELFGGVALSWLIGIVVAAAGAIALWLNPKAQGAGQDIAGELRRVTWPTFPEIRAATGAVVIVTLVAACLLGVMDAVSAKVMTDWIPSGIHWAQGLFA</sequence>
<evidence type="ECO:0000256" key="2">
    <source>
        <dbReference type="ARBA" id="ARBA00022448"/>
    </source>
</evidence>
<keyword evidence="10" id="KW-1185">Reference proteome</keyword>
<keyword evidence="2" id="KW-0813">Transport</keyword>
<name>A0A0K1PEZ9_9BACT</name>
<dbReference type="GO" id="GO:0006605">
    <property type="term" value="P:protein targeting"/>
    <property type="evidence" value="ECO:0007669"/>
    <property type="project" value="InterPro"/>
</dbReference>
<evidence type="ECO:0000256" key="6">
    <source>
        <dbReference type="ARBA" id="ARBA00023010"/>
    </source>
</evidence>
<protein>
    <submittedName>
        <fullName evidence="9">Preprotein translocase subunit SecE</fullName>
    </submittedName>
</protein>
<dbReference type="GO" id="GO:0009306">
    <property type="term" value="P:protein secretion"/>
    <property type="evidence" value="ECO:0007669"/>
    <property type="project" value="InterPro"/>
</dbReference>